<organism evidence="4 5">
    <name type="scientific">Caenorhabditis elegans</name>
    <dbReference type="NCBI Taxonomy" id="6239"/>
    <lineage>
        <taxon>Eukaryota</taxon>
        <taxon>Metazoa</taxon>
        <taxon>Ecdysozoa</taxon>
        <taxon>Nematoda</taxon>
        <taxon>Chromadorea</taxon>
        <taxon>Rhabditida</taxon>
        <taxon>Rhabditina</taxon>
        <taxon>Rhabditomorpha</taxon>
        <taxon>Rhabditoidea</taxon>
        <taxon>Rhabditidae</taxon>
        <taxon>Peloderinae</taxon>
        <taxon>Caenorhabditis</taxon>
    </lineage>
</organism>
<dbReference type="eggNOG" id="KOG2492">
    <property type="taxonomic scope" value="Eukaryota"/>
</dbReference>
<dbReference type="HOGENOM" id="CLU_694899_0_0_1"/>
<dbReference type="AGR" id="WB:WBGene00022365"/>
<protein>
    <submittedName>
        <fullName evidence="4">MTTase N-terminal domain-containing protein</fullName>
    </submittedName>
</protein>
<dbReference type="Proteomes" id="UP000001940">
    <property type="component" value="Chromosome I"/>
</dbReference>
<dbReference type="InterPro" id="IPR013848">
    <property type="entry name" value="Methylthiotransferase_N"/>
</dbReference>
<reference evidence="4 5" key="1">
    <citation type="journal article" date="1998" name="Science">
        <title>Genome sequence of the nematode C. elegans: a platform for investigating biology.</title>
        <authorList>
            <consortium name="The C. elegans sequencing consortium"/>
            <person name="Sulson J.E."/>
            <person name="Waterston R."/>
        </authorList>
    </citation>
    <scope>NUCLEOTIDE SEQUENCE [LARGE SCALE GENOMIC DNA]</scope>
    <source>
        <strain evidence="4 5">Bristol N2</strain>
    </source>
</reference>
<evidence type="ECO:0007829" key="7">
    <source>
        <dbReference type="PeptideAtlas" id="Q9BKW0"/>
    </source>
</evidence>
<dbReference type="SMR" id="Q9BKW0"/>
<dbReference type="EMBL" id="BX284601">
    <property type="protein sequence ID" value="CCD72952.2"/>
    <property type="molecule type" value="Genomic_DNA"/>
</dbReference>
<dbReference type="AlphaFoldDB" id="Q9BKW0"/>
<proteinExistence type="evidence at protein level"/>
<dbReference type="InterPro" id="IPR038135">
    <property type="entry name" value="Methylthiotransferase_N_sf"/>
</dbReference>
<sequence length="107" mass="12107">MDIEDIVGRGPVGSRDANEIKIRTRKQVPKEQQPDDANVDSMVPGVGQKVWVRTWGCSHNTSDSEYMSGLLQQAGYDVVKGFSIIFGIYLNVTFKKLFLKNRKKIFN</sequence>
<dbReference type="PANTHER" id="PTHR11918:SF45">
    <property type="entry name" value="THREONYLCARBAMOYLADENOSINE TRNA METHYLTHIOTRANSFERASE"/>
    <property type="match status" value="1"/>
</dbReference>
<evidence type="ECO:0000313" key="4">
    <source>
        <dbReference type="EMBL" id="CCD72952.2"/>
    </source>
</evidence>
<dbReference type="UCSC" id="Y92H12BL.4">
    <property type="organism name" value="c. elegans"/>
</dbReference>
<evidence type="ECO:0000259" key="3">
    <source>
        <dbReference type="PROSITE" id="PS51449"/>
    </source>
</evidence>
<dbReference type="PANTHER" id="PTHR11918">
    <property type="entry name" value="RADICAL SAM PROTEINS"/>
    <property type="match status" value="1"/>
</dbReference>
<evidence type="ECO:0000256" key="1">
    <source>
        <dbReference type="ARBA" id="ARBA00022679"/>
    </source>
</evidence>
<dbReference type="Gene3D" id="3.40.50.12160">
    <property type="entry name" value="Methylthiotransferase, N-terminal domain"/>
    <property type="match status" value="1"/>
</dbReference>
<dbReference type="WormBase" id="Y92H12BL.4">
    <property type="protein sequence ID" value="CE53954"/>
    <property type="gene ID" value="WBGene00022365"/>
</dbReference>
<dbReference type="GO" id="GO:0046872">
    <property type="term" value="F:metal ion binding"/>
    <property type="evidence" value="ECO:0007669"/>
    <property type="project" value="UniProtKB-KW"/>
</dbReference>
<dbReference type="OrthoDB" id="5821378at2759"/>
<gene>
    <name evidence="4" type="ORF">CELE_Y92H12BL.4</name>
    <name evidence="4 6" type="ORF">Y92H12BL.4</name>
</gene>
<feature type="region of interest" description="Disordered" evidence="2">
    <location>
        <begin position="1"/>
        <end position="42"/>
    </location>
</feature>
<dbReference type="PhylomeDB" id="Q9BKW0"/>
<dbReference type="InParanoid" id="Q9BKW0"/>
<dbReference type="PROSITE" id="PS51449">
    <property type="entry name" value="MTTASE_N"/>
    <property type="match status" value="1"/>
</dbReference>
<name>Q9BKW0_CAEEL</name>
<feature type="domain" description="MTTase N-terminal" evidence="3">
    <location>
        <begin position="48"/>
        <end position="107"/>
    </location>
</feature>
<dbReference type="GO" id="GO:0051539">
    <property type="term" value="F:4 iron, 4 sulfur cluster binding"/>
    <property type="evidence" value="ECO:0007669"/>
    <property type="project" value="UniProtKB-KW"/>
</dbReference>
<dbReference type="STRING" id="6239.Y92H12BL.4.1"/>
<keyword evidence="1" id="KW-0808">Transferase</keyword>
<dbReference type="Pfam" id="PF00919">
    <property type="entry name" value="UPF0004"/>
    <property type="match status" value="1"/>
</dbReference>
<keyword evidence="7" id="KW-1267">Proteomics identification</keyword>
<dbReference type="Bgee" id="WBGene00022365">
    <property type="expression patterns" value="Expressed in pharyngeal muscle cell (C elegans) and 3 other cell types or tissues"/>
</dbReference>
<dbReference type="GO" id="GO:0035596">
    <property type="term" value="F:methylthiotransferase activity"/>
    <property type="evidence" value="ECO:0007669"/>
    <property type="project" value="InterPro"/>
</dbReference>
<evidence type="ECO:0000313" key="5">
    <source>
        <dbReference type="Proteomes" id="UP000001940"/>
    </source>
</evidence>
<feature type="compositionally biased region" description="Basic and acidic residues" evidence="2">
    <location>
        <begin position="16"/>
        <end position="33"/>
    </location>
</feature>
<dbReference type="PeptideAtlas" id="Q9BKW0"/>
<evidence type="ECO:0000256" key="2">
    <source>
        <dbReference type="SAM" id="MobiDB-lite"/>
    </source>
</evidence>
<keyword evidence="5" id="KW-1185">Reference proteome</keyword>
<dbReference type="PaxDb" id="6239-Y92H12BL.4"/>
<accession>Q9BKW0</accession>
<evidence type="ECO:0000313" key="6">
    <source>
        <dbReference type="WormBase" id="Y92H12BL.4"/>
    </source>
</evidence>